<proteinExistence type="predicted"/>
<dbReference type="OrthoDB" id="4227485at2759"/>
<accession>L8GCA1</accession>
<organism evidence="2 3">
    <name type="scientific">Pseudogymnoascus destructans (strain ATCC MYA-4855 / 20631-21)</name>
    <name type="common">Bat white-nose syndrome fungus</name>
    <name type="synonym">Geomyces destructans</name>
    <dbReference type="NCBI Taxonomy" id="658429"/>
    <lineage>
        <taxon>Eukaryota</taxon>
        <taxon>Fungi</taxon>
        <taxon>Dikarya</taxon>
        <taxon>Ascomycota</taxon>
        <taxon>Pezizomycotina</taxon>
        <taxon>Leotiomycetes</taxon>
        <taxon>Thelebolales</taxon>
        <taxon>Thelebolaceae</taxon>
        <taxon>Pseudogymnoascus</taxon>
    </lineage>
</organism>
<dbReference type="HOGENOM" id="CLU_531132_0_0_1"/>
<evidence type="ECO:0000313" key="3">
    <source>
        <dbReference type="Proteomes" id="UP000011064"/>
    </source>
</evidence>
<dbReference type="Proteomes" id="UP000011064">
    <property type="component" value="Unassembled WGS sequence"/>
</dbReference>
<dbReference type="EMBL" id="GL573265">
    <property type="protein sequence ID" value="ELR10687.1"/>
    <property type="molecule type" value="Genomic_DNA"/>
</dbReference>
<dbReference type="InterPro" id="IPR022198">
    <property type="entry name" value="DUF3723"/>
</dbReference>
<evidence type="ECO:0000313" key="2">
    <source>
        <dbReference type="EMBL" id="ELR10687.1"/>
    </source>
</evidence>
<evidence type="ECO:0000256" key="1">
    <source>
        <dbReference type="SAM" id="MobiDB-lite"/>
    </source>
</evidence>
<sequence>MPLTLIPNFNSHQDSNSAASMGDTEFWQRERSYLCRRDADIDDELRKALIEEHSNEQPPSDGEIYCKIRKYQQKRDRYSEMRWWARPSGHGTRCLDQVSRHPDFKAAFDDLLDIPGLWGGMRISTLNRMISMRCDDEVLSYLTHIKDVWSRLLHHNKEAMLIVDQATVKAVELMAPKSYFLALAYEARETIWSGLRTISGLIPSLYTFFEDLKYLEACAGSMRYLDAHSSYSTQLGKRSKNWHFTYPQLWLYTMRDYPDLPAPREVKTTKKKKLLAKARAPNANEAKLSDFAVLAGKLRFKSDEITALMLRSSDRKIARDALLRARNQDRYDYGDRDIESHIDKILGLFATARPRNTEQSCPALVSDGPDRAGPRCGFPDEEAHARDRRFLYISNLQSDQEEQGESITSFFVRRSVYFAFFGRLPKISTHRPMVVRNGQHLLHFSKRKYQRLEQLNGDGNDAQEADDSFQVSERDRRRDTHIALERIIAEGLASIPEGTEDPPEHSGEQNLDM</sequence>
<feature type="region of interest" description="Disordered" evidence="1">
    <location>
        <begin position="456"/>
        <end position="476"/>
    </location>
</feature>
<reference evidence="3" key="1">
    <citation type="submission" date="2010-09" db="EMBL/GenBank/DDBJ databases">
        <title>The genome sequence of Geomyces destructans 20631-21.</title>
        <authorList>
            <consortium name="The Broad Institute Genome Sequencing Platform"/>
            <person name="Cuomo C.A."/>
            <person name="Blehert D.S."/>
            <person name="Lorch J.M."/>
            <person name="Young S.K."/>
            <person name="Zeng Q."/>
            <person name="Gargeya S."/>
            <person name="Fitzgerald M."/>
            <person name="Haas B."/>
            <person name="Abouelleil A."/>
            <person name="Alvarado L."/>
            <person name="Arachchi H.M."/>
            <person name="Berlin A."/>
            <person name="Brown A."/>
            <person name="Chapman S.B."/>
            <person name="Chen Z."/>
            <person name="Dunbar C."/>
            <person name="Freedman E."/>
            <person name="Gearin G."/>
            <person name="Gellesch M."/>
            <person name="Goldberg J."/>
            <person name="Griggs A."/>
            <person name="Gujja S."/>
            <person name="Heiman D."/>
            <person name="Howarth C."/>
            <person name="Larson L."/>
            <person name="Lui A."/>
            <person name="MacDonald P.J.P."/>
            <person name="Montmayeur A."/>
            <person name="Murphy C."/>
            <person name="Neiman D."/>
            <person name="Pearson M."/>
            <person name="Priest M."/>
            <person name="Roberts A."/>
            <person name="Saif S."/>
            <person name="Shea T."/>
            <person name="Shenoy N."/>
            <person name="Sisk P."/>
            <person name="Stolte C."/>
            <person name="Sykes S."/>
            <person name="Wortman J."/>
            <person name="Nusbaum C."/>
            <person name="Birren B."/>
        </authorList>
    </citation>
    <scope>NUCLEOTIDE SEQUENCE [LARGE SCALE GENOMIC DNA]</scope>
    <source>
        <strain evidence="3">ATCC MYA-4855 / 20631-21</strain>
    </source>
</reference>
<feature type="region of interest" description="Disordered" evidence="1">
    <location>
        <begin position="492"/>
        <end position="513"/>
    </location>
</feature>
<keyword evidence="3" id="KW-1185">Reference proteome</keyword>
<dbReference type="STRING" id="658429.L8GCA1"/>
<name>L8GCA1_PSED2</name>
<dbReference type="Pfam" id="PF12520">
    <property type="entry name" value="DUF3723"/>
    <property type="match status" value="2"/>
</dbReference>
<protein>
    <submittedName>
        <fullName evidence="2">Uncharacterized protein</fullName>
    </submittedName>
</protein>
<gene>
    <name evidence="2" type="ORF">GMDG_04948</name>
</gene>
<dbReference type="InParanoid" id="L8GCA1"/>
<dbReference type="AlphaFoldDB" id="L8GCA1"/>
<dbReference type="VEuPathDB" id="FungiDB:GMDG_04948"/>